<gene>
    <name evidence="1" type="ORF">Tcan_06182</name>
</gene>
<proteinExistence type="predicted"/>
<keyword evidence="2" id="KW-1185">Reference proteome</keyword>
<evidence type="ECO:0000313" key="2">
    <source>
        <dbReference type="Proteomes" id="UP000031036"/>
    </source>
</evidence>
<dbReference type="Proteomes" id="UP000031036">
    <property type="component" value="Unassembled WGS sequence"/>
</dbReference>
<name>A0A0B2VDJ6_TOXCA</name>
<accession>A0A0B2VDJ6</accession>
<dbReference type="AlphaFoldDB" id="A0A0B2VDJ6"/>
<comment type="caution">
    <text evidence="1">The sequence shown here is derived from an EMBL/GenBank/DDBJ whole genome shotgun (WGS) entry which is preliminary data.</text>
</comment>
<protein>
    <submittedName>
        <fullName evidence="1">Uncharacterized protein</fullName>
    </submittedName>
</protein>
<evidence type="ECO:0000313" key="1">
    <source>
        <dbReference type="EMBL" id="KHN79593.1"/>
    </source>
</evidence>
<reference evidence="1 2" key="1">
    <citation type="submission" date="2014-11" db="EMBL/GenBank/DDBJ databases">
        <title>Genetic blueprint of the zoonotic pathogen Toxocara canis.</title>
        <authorList>
            <person name="Zhu X.-Q."/>
            <person name="Korhonen P.K."/>
            <person name="Cai H."/>
            <person name="Young N.D."/>
            <person name="Nejsum P."/>
            <person name="von Samson-Himmelstjerna G."/>
            <person name="Boag P.R."/>
            <person name="Tan P."/>
            <person name="Li Q."/>
            <person name="Min J."/>
            <person name="Yang Y."/>
            <person name="Wang X."/>
            <person name="Fang X."/>
            <person name="Hall R.S."/>
            <person name="Hofmann A."/>
            <person name="Sternberg P.W."/>
            <person name="Jex A.R."/>
            <person name="Gasser R.B."/>
        </authorList>
    </citation>
    <scope>NUCLEOTIDE SEQUENCE [LARGE SCALE GENOMIC DNA]</scope>
    <source>
        <strain evidence="1">PN_DK_2014</strain>
    </source>
</reference>
<sequence length="63" mass="7221">MEAKEPKKGIESWKFLIYPEAELHDISQLSNVSSNNDKRTIVHGRFGLRTADTQKYNPVMFGP</sequence>
<dbReference type="EMBL" id="JPKZ01001893">
    <property type="protein sequence ID" value="KHN79593.1"/>
    <property type="molecule type" value="Genomic_DNA"/>
</dbReference>
<organism evidence="1 2">
    <name type="scientific">Toxocara canis</name>
    <name type="common">Canine roundworm</name>
    <dbReference type="NCBI Taxonomy" id="6265"/>
    <lineage>
        <taxon>Eukaryota</taxon>
        <taxon>Metazoa</taxon>
        <taxon>Ecdysozoa</taxon>
        <taxon>Nematoda</taxon>
        <taxon>Chromadorea</taxon>
        <taxon>Rhabditida</taxon>
        <taxon>Spirurina</taxon>
        <taxon>Ascaridomorpha</taxon>
        <taxon>Ascaridoidea</taxon>
        <taxon>Toxocaridae</taxon>
        <taxon>Toxocara</taxon>
    </lineage>
</organism>